<feature type="region of interest" description="Disordered" evidence="1">
    <location>
        <begin position="1"/>
        <end position="23"/>
    </location>
</feature>
<dbReference type="STRING" id="429701.A0A2G9HQC2"/>
<comment type="caution">
    <text evidence="3">The sequence shown here is derived from an EMBL/GenBank/DDBJ whole genome shotgun (WGS) entry which is preliminary data.</text>
</comment>
<dbReference type="Proteomes" id="UP000231279">
    <property type="component" value="Unassembled WGS sequence"/>
</dbReference>
<proteinExistence type="predicted"/>
<protein>
    <submittedName>
        <fullName evidence="3">Uncharacterized protein</fullName>
    </submittedName>
</protein>
<sequence length="87" mass="9491">MTSSGGFPAVDAEKELNPGLDKDFKVDPMALNATSSKEIKEKYEAAERKEQEKKDAMQSFKTTIIVSGIIVAVAGAIFAITKKLREK</sequence>
<dbReference type="OrthoDB" id="1933396at2759"/>
<dbReference type="PANTHER" id="PTHR37741:SF1">
    <property type="entry name" value="TRANSMEMBRANE PROTEIN"/>
    <property type="match status" value="1"/>
</dbReference>
<name>A0A2G9HQC2_9LAMI</name>
<evidence type="ECO:0000313" key="4">
    <source>
        <dbReference type="Proteomes" id="UP000231279"/>
    </source>
</evidence>
<evidence type="ECO:0000256" key="1">
    <source>
        <dbReference type="SAM" id="MobiDB-lite"/>
    </source>
</evidence>
<keyword evidence="2" id="KW-0812">Transmembrane</keyword>
<reference evidence="4" key="1">
    <citation type="journal article" date="2018" name="Gigascience">
        <title>Genome assembly of the Pink Ipe (Handroanthus impetiginosus, Bignoniaceae), a highly valued, ecologically keystone Neotropical timber forest tree.</title>
        <authorList>
            <person name="Silva-Junior O.B."/>
            <person name="Grattapaglia D."/>
            <person name="Novaes E."/>
            <person name="Collevatti R.G."/>
        </authorList>
    </citation>
    <scope>NUCLEOTIDE SEQUENCE [LARGE SCALE GENOMIC DNA]</scope>
    <source>
        <strain evidence="4">cv. UFG-1</strain>
    </source>
</reference>
<evidence type="ECO:0000256" key="2">
    <source>
        <dbReference type="SAM" id="Phobius"/>
    </source>
</evidence>
<feature type="transmembrane region" description="Helical" evidence="2">
    <location>
        <begin position="62"/>
        <end position="81"/>
    </location>
</feature>
<dbReference type="EMBL" id="NKXS01001268">
    <property type="protein sequence ID" value="PIN19490.1"/>
    <property type="molecule type" value="Genomic_DNA"/>
</dbReference>
<keyword evidence="2" id="KW-1133">Transmembrane helix</keyword>
<keyword evidence="2" id="KW-0472">Membrane</keyword>
<gene>
    <name evidence="3" type="ORF">CDL12_07821</name>
</gene>
<feature type="compositionally biased region" description="Basic and acidic residues" evidence="1">
    <location>
        <begin position="11"/>
        <end position="23"/>
    </location>
</feature>
<organism evidence="3 4">
    <name type="scientific">Handroanthus impetiginosus</name>
    <dbReference type="NCBI Taxonomy" id="429701"/>
    <lineage>
        <taxon>Eukaryota</taxon>
        <taxon>Viridiplantae</taxon>
        <taxon>Streptophyta</taxon>
        <taxon>Embryophyta</taxon>
        <taxon>Tracheophyta</taxon>
        <taxon>Spermatophyta</taxon>
        <taxon>Magnoliopsida</taxon>
        <taxon>eudicotyledons</taxon>
        <taxon>Gunneridae</taxon>
        <taxon>Pentapetalae</taxon>
        <taxon>asterids</taxon>
        <taxon>lamiids</taxon>
        <taxon>Lamiales</taxon>
        <taxon>Bignoniaceae</taxon>
        <taxon>Crescentiina</taxon>
        <taxon>Tabebuia alliance</taxon>
        <taxon>Handroanthus</taxon>
    </lineage>
</organism>
<accession>A0A2G9HQC2</accession>
<keyword evidence="4" id="KW-1185">Reference proteome</keyword>
<dbReference type="PANTHER" id="PTHR37741">
    <property type="entry name" value="TRANSMEMBRANE PROTEIN"/>
    <property type="match status" value="1"/>
</dbReference>
<dbReference type="AlphaFoldDB" id="A0A2G9HQC2"/>
<evidence type="ECO:0000313" key="3">
    <source>
        <dbReference type="EMBL" id="PIN19490.1"/>
    </source>
</evidence>